<protein>
    <submittedName>
        <fullName evidence="2">Ribonuclease H-like domain-containing protein</fullName>
    </submittedName>
</protein>
<evidence type="ECO:0000259" key="1">
    <source>
        <dbReference type="Pfam" id="PF07727"/>
    </source>
</evidence>
<dbReference type="CDD" id="cd09272">
    <property type="entry name" value="RNase_HI_RT_Ty1"/>
    <property type="match status" value="1"/>
</dbReference>
<dbReference type="EMBL" id="BQNB010009744">
    <property type="protein sequence ID" value="GJS67801.1"/>
    <property type="molecule type" value="Genomic_DNA"/>
</dbReference>
<dbReference type="InterPro" id="IPR013103">
    <property type="entry name" value="RVT_2"/>
</dbReference>
<reference evidence="2" key="2">
    <citation type="submission" date="2022-01" db="EMBL/GenBank/DDBJ databases">
        <authorList>
            <person name="Yamashiro T."/>
            <person name="Shiraishi A."/>
            <person name="Satake H."/>
            <person name="Nakayama K."/>
        </authorList>
    </citation>
    <scope>NUCLEOTIDE SEQUENCE</scope>
</reference>
<evidence type="ECO:0000313" key="2">
    <source>
        <dbReference type="EMBL" id="GJS67801.1"/>
    </source>
</evidence>
<dbReference type="InterPro" id="IPR043502">
    <property type="entry name" value="DNA/RNA_pol_sf"/>
</dbReference>
<keyword evidence="3" id="KW-1185">Reference proteome</keyword>
<dbReference type="PANTHER" id="PTHR11439:SF495">
    <property type="entry name" value="REVERSE TRANSCRIPTASE, RNA-DEPENDENT DNA POLYMERASE-RELATED"/>
    <property type="match status" value="1"/>
</dbReference>
<accession>A0ABQ4XSG6</accession>
<reference evidence="2" key="1">
    <citation type="journal article" date="2022" name="Int. J. Mol. Sci.">
        <title>Draft Genome of Tanacetum Coccineum: Genomic Comparison of Closely Related Tanacetum-Family Plants.</title>
        <authorList>
            <person name="Yamashiro T."/>
            <person name="Shiraishi A."/>
            <person name="Nakayama K."/>
            <person name="Satake H."/>
        </authorList>
    </citation>
    <scope>NUCLEOTIDE SEQUENCE</scope>
</reference>
<comment type="caution">
    <text evidence="2">The sequence shown here is derived from an EMBL/GenBank/DDBJ whole genome shotgun (WGS) entry which is preliminary data.</text>
</comment>
<feature type="domain" description="Reverse transcriptase Ty1/copia-type" evidence="1">
    <location>
        <begin position="514"/>
        <end position="631"/>
    </location>
</feature>
<evidence type="ECO:0000313" key="3">
    <source>
        <dbReference type="Proteomes" id="UP001151760"/>
    </source>
</evidence>
<feature type="domain" description="Reverse transcriptase Ty1/copia-type" evidence="1">
    <location>
        <begin position="428"/>
        <end position="513"/>
    </location>
</feature>
<organism evidence="2 3">
    <name type="scientific">Tanacetum coccineum</name>
    <dbReference type="NCBI Taxonomy" id="301880"/>
    <lineage>
        <taxon>Eukaryota</taxon>
        <taxon>Viridiplantae</taxon>
        <taxon>Streptophyta</taxon>
        <taxon>Embryophyta</taxon>
        <taxon>Tracheophyta</taxon>
        <taxon>Spermatophyta</taxon>
        <taxon>Magnoliopsida</taxon>
        <taxon>eudicotyledons</taxon>
        <taxon>Gunneridae</taxon>
        <taxon>Pentapetalae</taxon>
        <taxon>asterids</taxon>
        <taxon>campanulids</taxon>
        <taxon>Asterales</taxon>
        <taxon>Asteraceae</taxon>
        <taxon>Asteroideae</taxon>
        <taxon>Anthemideae</taxon>
        <taxon>Anthemidinae</taxon>
        <taxon>Tanacetum</taxon>
    </lineage>
</organism>
<dbReference type="PANTHER" id="PTHR11439">
    <property type="entry name" value="GAG-POL-RELATED RETROTRANSPOSON"/>
    <property type="match status" value="1"/>
</dbReference>
<gene>
    <name evidence="2" type="ORF">Tco_0682366</name>
</gene>
<dbReference type="Pfam" id="PF07727">
    <property type="entry name" value="RVT_2"/>
    <property type="match status" value="2"/>
</dbReference>
<dbReference type="SUPFAM" id="SSF56672">
    <property type="entry name" value="DNA/RNA polymerases"/>
    <property type="match status" value="1"/>
</dbReference>
<dbReference type="Proteomes" id="UP001151760">
    <property type="component" value="Unassembled WGS sequence"/>
</dbReference>
<name>A0ABQ4XSG6_9ASTR</name>
<proteinExistence type="predicted"/>
<sequence length="921" mass="104451">MEQYMIKTRENYRAGVTRPTINQDTLFELKGKFLKELRDNTFSGSEHEDANEHIEKVLDIVWIISTSQNTRKKMEEINNLQQEPDESLFRAWERFKELPGMKVSLNIICPCRKYLVLQWARVPIEETAEYSQIWEHGTFLGPKSTETLTGLAAIQALHSTILDENRESFTIIDDDDMTKDVELGMRFCTNTSLSSQILHMAYRTPLDTAYACLDVISDSEKEDKSAQDYFVLPIWSSYSSTVKRSTEKDADEAPNKHLDLKTDEKQIDKEDQVFLDELERLKRQEKDVIDATKALRKEFAQETEDLLLQAGAAKASSTNTVNTVSTPVSIASPYDVLSFSDPTNPDQDDLEIPALEDIYKNPTDGIFTNSSYDDEGAVADFTNLETVVNVSPIPTSRINSIHPSTLILGDPQSAVQTRSKVSKSSGAHAFVYRNKKDERGVVVRNKARLVAQGHRQEEGIDYDEVFAPVARIEAIRIFLAFASYMGFIVYQMDVKSVFLYGKIDEEVYVSQPLAPRAWYATLSTFLLKNGYRRGTIDKTLFIKKDKHDIILVQVYMDDIIFGSTKKSWCDEFEALMKSRFQMSSMGELTFFLGLQVKQKEDGIFISQDKYVAEILKKFDFVSVKTASTPIETQKPLVKDEEASDVDVHLYRSMIGSLMYLTASRPDIMFAVCACSRFQVTPKTSHLSAVKRIFRYLKGKPKLGLWYPRVSSFDLEAYSDSDYAGANLDRKSTTGGCQFLGRRLISWQCKKQTIVATSTTEAEYVAAASCCGQVLWIQNQMLDYGFNFMNTKIYIDNESTICIVKNPVYHSKTKHIAIRHHFIRDAYEKKLIQVLKIHTDDNVADLLTKAFDVSSSLGFRESLGRALDGTEALMLPKLFILWLATVSTDSAELVPMGKVSTAIETLKKNTAKGIKCKLKRFP</sequence>